<dbReference type="KEGG" id="ccp:CHC_T00002186001"/>
<dbReference type="Gramene" id="CDF33412">
    <property type="protein sequence ID" value="CDF33412"/>
    <property type="gene ID" value="CHC_T00002186001"/>
</dbReference>
<keyword evidence="2" id="KW-1185">Reference proteome</keyword>
<gene>
    <name evidence="1" type="ORF">CHC_T00002186001</name>
</gene>
<protein>
    <submittedName>
        <fullName evidence="1">Uncharacterized protein</fullName>
    </submittedName>
</protein>
<reference evidence="2" key="1">
    <citation type="journal article" date="2013" name="Proc. Natl. Acad. Sci. U.S.A.">
        <title>Genome structure and metabolic features in the red seaweed Chondrus crispus shed light on evolution of the Archaeplastida.</title>
        <authorList>
            <person name="Collen J."/>
            <person name="Porcel B."/>
            <person name="Carre W."/>
            <person name="Ball S.G."/>
            <person name="Chaparro C."/>
            <person name="Tonon T."/>
            <person name="Barbeyron T."/>
            <person name="Michel G."/>
            <person name="Noel B."/>
            <person name="Valentin K."/>
            <person name="Elias M."/>
            <person name="Artiguenave F."/>
            <person name="Arun A."/>
            <person name="Aury J.M."/>
            <person name="Barbosa-Neto J.F."/>
            <person name="Bothwell J.H."/>
            <person name="Bouget F.Y."/>
            <person name="Brillet L."/>
            <person name="Cabello-Hurtado F."/>
            <person name="Capella-Gutierrez S."/>
            <person name="Charrier B."/>
            <person name="Cladiere L."/>
            <person name="Cock J.M."/>
            <person name="Coelho S.M."/>
            <person name="Colleoni C."/>
            <person name="Czjzek M."/>
            <person name="Da Silva C."/>
            <person name="Delage L."/>
            <person name="Denoeud F."/>
            <person name="Deschamps P."/>
            <person name="Dittami S.M."/>
            <person name="Gabaldon T."/>
            <person name="Gachon C.M."/>
            <person name="Groisillier A."/>
            <person name="Herve C."/>
            <person name="Jabbari K."/>
            <person name="Katinka M."/>
            <person name="Kloareg B."/>
            <person name="Kowalczyk N."/>
            <person name="Labadie K."/>
            <person name="Leblanc C."/>
            <person name="Lopez P.J."/>
            <person name="McLachlan D.H."/>
            <person name="Meslet-Cladiere L."/>
            <person name="Moustafa A."/>
            <person name="Nehr Z."/>
            <person name="Nyvall Collen P."/>
            <person name="Panaud O."/>
            <person name="Partensky F."/>
            <person name="Poulain J."/>
            <person name="Rensing S.A."/>
            <person name="Rousvoal S."/>
            <person name="Samson G."/>
            <person name="Symeonidi A."/>
            <person name="Weissenbach J."/>
            <person name="Zambounis A."/>
            <person name="Wincker P."/>
            <person name="Boyen C."/>
        </authorList>
    </citation>
    <scope>NUCLEOTIDE SEQUENCE [LARGE SCALE GENOMIC DNA]</scope>
    <source>
        <strain evidence="2">cv. Stackhouse</strain>
    </source>
</reference>
<proteinExistence type="predicted"/>
<evidence type="ECO:0000313" key="2">
    <source>
        <dbReference type="Proteomes" id="UP000012073"/>
    </source>
</evidence>
<name>R7Q4G4_CHOCR</name>
<dbReference type="Proteomes" id="UP000012073">
    <property type="component" value="Unassembled WGS sequence"/>
</dbReference>
<evidence type="ECO:0000313" key="1">
    <source>
        <dbReference type="EMBL" id="CDF33412.1"/>
    </source>
</evidence>
<organism evidence="1 2">
    <name type="scientific">Chondrus crispus</name>
    <name type="common">Carrageen Irish moss</name>
    <name type="synonym">Polymorpha crispa</name>
    <dbReference type="NCBI Taxonomy" id="2769"/>
    <lineage>
        <taxon>Eukaryota</taxon>
        <taxon>Rhodophyta</taxon>
        <taxon>Florideophyceae</taxon>
        <taxon>Rhodymeniophycidae</taxon>
        <taxon>Gigartinales</taxon>
        <taxon>Gigartinaceae</taxon>
        <taxon>Chondrus</taxon>
    </lineage>
</organism>
<accession>R7Q4G4</accession>
<dbReference type="GeneID" id="17320932"/>
<dbReference type="RefSeq" id="XP_005713215.1">
    <property type="nucleotide sequence ID" value="XM_005713158.1"/>
</dbReference>
<dbReference type="EMBL" id="HG001644">
    <property type="protein sequence ID" value="CDF33412.1"/>
    <property type="molecule type" value="Genomic_DNA"/>
</dbReference>
<sequence>MKQEVFVWYNQTVGPSASTAGRLSADWEPSWFGNIYSLGDIETAVESSMISTRCCQYEETWLAPNTIAFNPSAIQFPRIKYGCLAHQISLCRTLVVGQPIIKNTPGSICLESFCVLRRYSVQNLTSASAVQVGN</sequence>
<dbReference type="AlphaFoldDB" id="R7Q4G4"/>